<reference evidence="1 2" key="1">
    <citation type="submission" date="2019-08" db="EMBL/GenBank/DDBJ databases">
        <title>Seonamhaeicola sediminis sp. nov., isolated from marine sediment.</title>
        <authorList>
            <person name="Cao W.R."/>
        </authorList>
    </citation>
    <scope>NUCLEOTIDE SEQUENCE [LARGE SCALE GENOMIC DNA]</scope>
    <source>
        <strain evidence="1 2">B011</strain>
    </source>
</reference>
<protein>
    <submittedName>
        <fullName evidence="1">Uncharacterized protein</fullName>
    </submittedName>
</protein>
<organism evidence="1 2">
    <name type="scientific">Seonamhaeicola marinus</name>
    <dbReference type="NCBI Taxonomy" id="1912246"/>
    <lineage>
        <taxon>Bacteria</taxon>
        <taxon>Pseudomonadati</taxon>
        <taxon>Bacteroidota</taxon>
        <taxon>Flavobacteriia</taxon>
        <taxon>Flavobacteriales</taxon>
        <taxon>Flavobacteriaceae</taxon>
    </lineage>
</organism>
<dbReference type="Proteomes" id="UP000323930">
    <property type="component" value="Unassembled WGS sequence"/>
</dbReference>
<dbReference type="EMBL" id="VSDQ01000679">
    <property type="protein sequence ID" value="TYA74717.1"/>
    <property type="molecule type" value="Genomic_DNA"/>
</dbReference>
<proteinExistence type="predicted"/>
<evidence type="ECO:0000313" key="2">
    <source>
        <dbReference type="Proteomes" id="UP000323930"/>
    </source>
</evidence>
<comment type="caution">
    <text evidence="1">The sequence shown here is derived from an EMBL/GenBank/DDBJ whole genome shotgun (WGS) entry which is preliminary data.</text>
</comment>
<keyword evidence="2" id="KW-1185">Reference proteome</keyword>
<name>A0A5D0HX50_9FLAO</name>
<dbReference type="RefSeq" id="WP_148543943.1">
    <property type="nucleotide sequence ID" value="NZ_VSDQ01000679.1"/>
</dbReference>
<sequence>MKPIGNHIIKCVAVLISIAYLLSPLRNEVVKALHSVVHNFNDTHFVLGHNHDNGFKDNVSHSLSDLIDHEHEFLDIVNAIIGQETEHSDSKNSTIEDLKIDKHFFTSEYNLRKQELYETTSLNFRYKVIVTTNFYKKEKIPPQLV</sequence>
<accession>A0A5D0HX50</accession>
<gene>
    <name evidence="1" type="ORF">FUA24_15505</name>
</gene>
<evidence type="ECO:0000313" key="1">
    <source>
        <dbReference type="EMBL" id="TYA74717.1"/>
    </source>
</evidence>
<dbReference type="AlphaFoldDB" id="A0A5D0HX50"/>